<dbReference type="InterPro" id="IPR049278">
    <property type="entry name" value="MS_channel_C"/>
</dbReference>
<feature type="transmembrane region" description="Helical" evidence="7">
    <location>
        <begin position="171"/>
        <end position="191"/>
    </location>
</feature>
<dbReference type="SUPFAM" id="SSF82689">
    <property type="entry name" value="Mechanosensitive channel protein MscS (YggB), C-terminal domain"/>
    <property type="match status" value="1"/>
</dbReference>
<evidence type="ECO:0000256" key="6">
    <source>
        <dbReference type="ARBA" id="ARBA00023136"/>
    </source>
</evidence>
<dbReference type="RefSeq" id="WP_189400641.1">
    <property type="nucleotide sequence ID" value="NZ_BMXA01000003.1"/>
</dbReference>
<keyword evidence="5 7" id="KW-1133">Transmembrane helix</keyword>
<organism evidence="11 12">
    <name type="scientific">Arenicella chitinivorans</name>
    <dbReference type="NCBI Taxonomy" id="1329800"/>
    <lineage>
        <taxon>Bacteria</taxon>
        <taxon>Pseudomonadati</taxon>
        <taxon>Pseudomonadota</taxon>
        <taxon>Gammaproteobacteria</taxon>
        <taxon>Arenicellales</taxon>
        <taxon>Arenicellaceae</taxon>
        <taxon>Arenicella</taxon>
    </lineage>
</organism>
<evidence type="ECO:0000259" key="8">
    <source>
        <dbReference type="Pfam" id="PF00924"/>
    </source>
</evidence>
<dbReference type="Gene3D" id="3.30.70.100">
    <property type="match status" value="1"/>
</dbReference>
<keyword evidence="6 7" id="KW-0472">Membrane</keyword>
<evidence type="ECO:0000256" key="2">
    <source>
        <dbReference type="ARBA" id="ARBA00008017"/>
    </source>
</evidence>
<protein>
    <recommendedName>
        <fullName evidence="7">Small-conductance mechanosensitive channel</fullName>
    </recommendedName>
</protein>
<evidence type="ECO:0000259" key="10">
    <source>
        <dbReference type="Pfam" id="PF21088"/>
    </source>
</evidence>
<dbReference type="PANTHER" id="PTHR30221:SF1">
    <property type="entry name" value="SMALL-CONDUCTANCE MECHANOSENSITIVE CHANNEL"/>
    <property type="match status" value="1"/>
</dbReference>
<evidence type="ECO:0000259" key="9">
    <source>
        <dbReference type="Pfam" id="PF21082"/>
    </source>
</evidence>
<reference evidence="11" key="2">
    <citation type="submission" date="2020-09" db="EMBL/GenBank/DDBJ databases">
        <authorList>
            <person name="Sun Q."/>
            <person name="Kim S."/>
        </authorList>
    </citation>
    <scope>NUCLEOTIDE SEQUENCE</scope>
    <source>
        <strain evidence="11">KCTC 12711</strain>
    </source>
</reference>
<dbReference type="InterPro" id="IPR023408">
    <property type="entry name" value="MscS_beta-dom_sf"/>
</dbReference>
<comment type="caution">
    <text evidence="7">Lacks conserved residue(s) required for the propagation of feature annotation.</text>
</comment>
<dbReference type="SUPFAM" id="SSF50182">
    <property type="entry name" value="Sm-like ribonucleoproteins"/>
    <property type="match status" value="1"/>
</dbReference>
<dbReference type="EMBL" id="BMXA01000003">
    <property type="protein sequence ID" value="GHA11011.1"/>
    <property type="molecule type" value="Genomic_DNA"/>
</dbReference>
<keyword evidence="7" id="KW-0997">Cell inner membrane</keyword>
<evidence type="ECO:0000256" key="7">
    <source>
        <dbReference type="RuleBase" id="RU369025"/>
    </source>
</evidence>
<dbReference type="Pfam" id="PF21082">
    <property type="entry name" value="MS_channel_3rd"/>
    <property type="match status" value="1"/>
</dbReference>
<comment type="caution">
    <text evidence="11">The sequence shown here is derived from an EMBL/GenBank/DDBJ whole genome shotgun (WGS) entry which is preliminary data.</text>
</comment>
<feature type="domain" description="Mechanosensitive ion channel transmembrane helices 2/3" evidence="10">
    <location>
        <begin position="176"/>
        <end position="215"/>
    </location>
</feature>
<accession>A0A918RVL9</accession>
<reference evidence="11" key="1">
    <citation type="journal article" date="2014" name="Int. J. Syst. Evol. Microbiol.">
        <title>Complete genome sequence of Corynebacterium casei LMG S-19264T (=DSM 44701T), isolated from a smear-ripened cheese.</title>
        <authorList>
            <consortium name="US DOE Joint Genome Institute (JGI-PGF)"/>
            <person name="Walter F."/>
            <person name="Albersmeier A."/>
            <person name="Kalinowski J."/>
            <person name="Ruckert C."/>
        </authorList>
    </citation>
    <scope>NUCLEOTIDE SEQUENCE</scope>
    <source>
        <strain evidence="11">KCTC 12711</strain>
    </source>
</reference>
<evidence type="ECO:0000313" key="12">
    <source>
        <dbReference type="Proteomes" id="UP000614811"/>
    </source>
</evidence>
<dbReference type="GO" id="GO:0008381">
    <property type="term" value="F:mechanosensitive monoatomic ion channel activity"/>
    <property type="evidence" value="ECO:0007669"/>
    <property type="project" value="InterPro"/>
</dbReference>
<name>A0A918RVL9_9GAMM</name>
<sequence>MSDANTNNVDSDSNPLAPAIDATNEVVSQVPQFIDLLPSSWQPYWHFVQKYPIVEALAILFVFWTAAFLIRRYVIQAIEKLSSKTKSSLDDEIIYEIRGPIFSIVIWFGLIVATQSTGFTEGAYRFITPIALSMILLALTRMALVISSKVITTVSRDPVRFKKLDIRTEPLLIITTKIVIMLVSAYLVLMVWGINPVGLLASAGIVGIAVGFAAKDTLANLFSGVFILADRPYKLGDYVILDSGERGQVTHIGIRSTRLLTRDDVEVTVPNGVIGNAKIVNESGGSHTAMRIRLNVQCAYDADLDEVESMLMKLTEDEPEINAHPAPRVRVRGFGQSGIDVQLMGWITQPADRGRISHIMFKKIHAAFRAHGLEIPYPKRDITIKRES</sequence>
<dbReference type="InterPro" id="IPR006685">
    <property type="entry name" value="MscS_channel_2nd"/>
</dbReference>
<dbReference type="Gene3D" id="2.30.30.60">
    <property type="match status" value="1"/>
</dbReference>
<dbReference type="Pfam" id="PF00924">
    <property type="entry name" value="MS_channel_2nd"/>
    <property type="match status" value="1"/>
</dbReference>
<dbReference type="Gene3D" id="1.10.287.1260">
    <property type="match status" value="1"/>
</dbReference>
<evidence type="ECO:0000313" key="11">
    <source>
        <dbReference type="EMBL" id="GHA11011.1"/>
    </source>
</evidence>
<feature type="transmembrane region" description="Helical" evidence="7">
    <location>
        <begin position="126"/>
        <end position="151"/>
    </location>
</feature>
<feature type="domain" description="Mechanosensitive ion channel MscS" evidence="8">
    <location>
        <begin position="216"/>
        <end position="283"/>
    </location>
</feature>
<gene>
    <name evidence="11" type="ORF">GCM10008090_20960</name>
</gene>
<keyword evidence="12" id="KW-1185">Reference proteome</keyword>
<comment type="function">
    <text evidence="7">Mechanosensitive channel that participates in the regulation of osmotic pressure changes within the cell, opening in response to stretch forces in the membrane lipid bilayer, without the need for other proteins. Contributes to normal resistance to hypoosmotic shock. Forms an ion channel of 1.0 nanosiemens conductance with a slight preference for anions.</text>
</comment>
<keyword evidence="3" id="KW-1003">Cell membrane</keyword>
<proteinExistence type="inferred from homology"/>
<dbReference type="PANTHER" id="PTHR30221">
    <property type="entry name" value="SMALL-CONDUCTANCE MECHANOSENSITIVE CHANNEL"/>
    <property type="match status" value="1"/>
</dbReference>
<evidence type="ECO:0000256" key="3">
    <source>
        <dbReference type="ARBA" id="ARBA00022475"/>
    </source>
</evidence>
<keyword evidence="7" id="KW-0406">Ion transport</keyword>
<keyword evidence="7" id="KW-0407">Ion channel</keyword>
<comment type="similarity">
    <text evidence="2 7">Belongs to the MscS (TC 1.A.23) family.</text>
</comment>
<evidence type="ECO:0000256" key="1">
    <source>
        <dbReference type="ARBA" id="ARBA00004651"/>
    </source>
</evidence>
<feature type="transmembrane region" description="Helical" evidence="7">
    <location>
        <begin position="95"/>
        <end position="114"/>
    </location>
</feature>
<dbReference type="InterPro" id="IPR010920">
    <property type="entry name" value="LSM_dom_sf"/>
</dbReference>
<dbReference type="GO" id="GO:0005886">
    <property type="term" value="C:plasma membrane"/>
    <property type="evidence" value="ECO:0007669"/>
    <property type="project" value="UniProtKB-SubCell"/>
</dbReference>
<dbReference type="SUPFAM" id="SSF82861">
    <property type="entry name" value="Mechanosensitive channel protein MscS (YggB), transmembrane region"/>
    <property type="match status" value="1"/>
</dbReference>
<dbReference type="InterPro" id="IPR011014">
    <property type="entry name" value="MscS_channel_TM-2"/>
</dbReference>
<dbReference type="Pfam" id="PF21088">
    <property type="entry name" value="MS_channel_1st"/>
    <property type="match status" value="1"/>
</dbReference>
<feature type="transmembrane region" description="Helical" evidence="7">
    <location>
        <begin position="197"/>
        <end position="214"/>
    </location>
</feature>
<feature type="domain" description="Mechanosensitive ion channel MscS C-terminal" evidence="9">
    <location>
        <begin position="293"/>
        <end position="375"/>
    </location>
</feature>
<dbReference type="InterPro" id="IPR045275">
    <property type="entry name" value="MscS_archaea/bacteria_type"/>
</dbReference>
<comment type="subunit">
    <text evidence="7">Homoheptamer.</text>
</comment>
<dbReference type="AlphaFoldDB" id="A0A918RVL9"/>
<keyword evidence="4 7" id="KW-0812">Transmembrane</keyword>
<keyword evidence="7" id="KW-0813">Transport</keyword>
<evidence type="ECO:0000256" key="4">
    <source>
        <dbReference type="ARBA" id="ARBA00022692"/>
    </source>
</evidence>
<dbReference type="Proteomes" id="UP000614811">
    <property type="component" value="Unassembled WGS sequence"/>
</dbReference>
<comment type="subcellular location">
    <subcellularLocation>
        <location evidence="7">Cell inner membrane</location>
        <topology evidence="7">Multi-pass membrane protein</topology>
    </subcellularLocation>
    <subcellularLocation>
        <location evidence="1">Cell membrane</location>
        <topology evidence="1">Multi-pass membrane protein</topology>
    </subcellularLocation>
</comment>
<evidence type="ECO:0000256" key="5">
    <source>
        <dbReference type="ARBA" id="ARBA00022989"/>
    </source>
</evidence>
<feature type="transmembrane region" description="Helical" evidence="7">
    <location>
        <begin position="53"/>
        <end position="74"/>
    </location>
</feature>
<dbReference type="InterPro" id="IPR049142">
    <property type="entry name" value="MS_channel_1st"/>
</dbReference>
<dbReference type="InterPro" id="IPR011066">
    <property type="entry name" value="MscS_channel_C_sf"/>
</dbReference>